<feature type="transmembrane region" description="Helical" evidence="5">
    <location>
        <begin position="397"/>
        <end position="416"/>
    </location>
</feature>
<feature type="domain" description="O-antigen ligase-related" evidence="6">
    <location>
        <begin position="218"/>
        <end position="373"/>
    </location>
</feature>
<protein>
    <submittedName>
        <fullName evidence="7">O-antigen ligase</fullName>
    </submittedName>
</protein>
<feature type="transmembrane region" description="Helical" evidence="5">
    <location>
        <begin position="180"/>
        <end position="201"/>
    </location>
</feature>
<dbReference type="GO" id="GO:0016020">
    <property type="term" value="C:membrane"/>
    <property type="evidence" value="ECO:0007669"/>
    <property type="project" value="UniProtKB-SubCell"/>
</dbReference>
<evidence type="ECO:0000313" key="8">
    <source>
        <dbReference type="Proteomes" id="UP000219435"/>
    </source>
</evidence>
<keyword evidence="8" id="KW-1185">Reference proteome</keyword>
<gene>
    <name evidence="7" type="ORF">SAMN05660748_0991</name>
</gene>
<feature type="transmembrane region" description="Helical" evidence="5">
    <location>
        <begin position="365"/>
        <end position="385"/>
    </location>
</feature>
<keyword evidence="2 5" id="KW-0812">Transmembrane</keyword>
<comment type="subcellular location">
    <subcellularLocation>
        <location evidence="1">Membrane</location>
        <topology evidence="1">Multi-pass membrane protein</topology>
    </subcellularLocation>
</comment>
<keyword evidence="3 5" id="KW-1133">Transmembrane helix</keyword>
<dbReference type="RefSeq" id="WP_097193825.1">
    <property type="nucleotide sequence ID" value="NZ_OBQI01000001.1"/>
</dbReference>
<keyword evidence="4 5" id="KW-0472">Membrane</keyword>
<feature type="transmembrane region" description="Helical" evidence="5">
    <location>
        <begin position="31"/>
        <end position="48"/>
    </location>
</feature>
<dbReference type="PANTHER" id="PTHR37422:SF13">
    <property type="entry name" value="LIPOPOLYSACCHARIDE BIOSYNTHESIS PROTEIN PA4999-RELATED"/>
    <property type="match status" value="1"/>
</dbReference>
<dbReference type="OrthoDB" id="5150405at2"/>
<accession>A0A285V0U4</accession>
<dbReference type="AlphaFoldDB" id="A0A285V0U4"/>
<evidence type="ECO:0000256" key="1">
    <source>
        <dbReference type="ARBA" id="ARBA00004141"/>
    </source>
</evidence>
<dbReference type="Proteomes" id="UP000219435">
    <property type="component" value="Unassembled WGS sequence"/>
</dbReference>
<feature type="transmembrane region" description="Helical" evidence="5">
    <location>
        <begin position="80"/>
        <end position="101"/>
    </location>
</feature>
<reference evidence="8" key="1">
    <citation type="submission" date="2017-08" db="EMBL/GenBank/DDBJ databases">
        <authorList>
            <person name="Varghese N."/>
            <person name="Submissions S."/>
        </authorList>
    </citation>
    <scope>NUCLEOTIDE SEQUENCE [LARGE SCALE GENOMIC DNA]</scope>
    <source>
        <strain evidence="8">DSM 4725</strain>
    </source>
</reference>
<organism evidence="7 8">
    <name type="scientific">Blastococcus aggregatus</name>
    <dbReference type="NCBI Taxonomy" id="38502"/>
    <lineage>
        <taxon>Bacteria</taxon>
        <taxon>Bacillati</taxon>
        <taxon>Actinomycetota</taxon>
        <taxon>Actinomycetes</taxon>
        <taxon>Geodermatophilales</taxon>
        <taxon>Geodermatophilaceae</taxon>
        <taxon>Blastococcus</taxon>
    </lineage>
</organism>
<evidence type="ECO:0000259" key="6">
    <source>
        <dbReference type="Pfam" id="PF04932"/>
    </source>
</evidence>
<name>A0A285V0U4_9ACTN</name>
<evidence type="ECO:0000313" key="7">
    <source>
        <dbReference type="EMBL" id="SOC47734.1"/>
    </source>
</evidence>
<evidence type="ECO:0000256" key="4">
    <source>
        <dbReference type="ARBA" id="ARBA00023136"/>
    </source>
</evidence>
<dbReference type="Pfam" id="PF04932">
    <property type="entry name" value="Wzy_C"/>
    <property type="match status" value="1"/>
</dbReference>
<dbReference type="InterPro" id="IPR007016">
    <property type="entry name" value="O-antigen_ligase-rel_domated"/>
</dbReference>
<proteinExistence type="predicted"/>
<keyword evidence="7" id="KW-0436">Ligase</keyword>
<dbReference type="GO" id="GO:0016874">
    <property type="term" value="F:ligase activity"/>
    <property type="evidence" value="ECO:0007669"/>
    <property type="project" value="UniProtKB-KW"/>
</dbReference>
<dbReference type="PANTHER" id="PTHR37422">
    <property type="entry name" value="TEICHURONIC ACID BIOSYNTHESIS PROTEIN TUAE"/>
    <property type="match status" value="1"/>
</dbReference>
<feature type="transmembrane region" description="Helical" evidence="5">
    <location>
        <begin position="54"/>
        <end position="73"/>
    </location>
</feature>
<dbReference type="InterPro" id="IPR051533">
    <property type="entry name" value="WaaL-like"/>
</dbReference>
<feature type="transmembrane region" description="Helical" evidence="5">
    <location>
        <begin position="251"/>
        <end position="270"/>
    </location>
</feature>
<evidence type="ECO:0000256" key="2">
    <source>
        <dbReference type="ARBA" id="ARBA00022692"/>
    </source>
</evidence>
<feature type="transmembrane region" description="Helical" evidence="5">
    <location>
        <begin position="138"/>
        <end position="160"/>
    </location>
</feature>
<evidence type="ECO:0000256" key="3">
    <source>
        <dbReference type="ARBA" id="ARBA00022989"/>
    </source>
</evidence>
<sequence>MALAQVSSLDLSQRRLPDLARRLPDLALRPATWIAVAVLLLAVSPAATSGDSPIALSDVAVAVAGLLAVRTILRGEQLDVARSVPALGLLAIGTAGLIAAVLSHNVPTNVVGAVRYVELFLVAPLAVMVALRTRTDAFILLGALVGLGVGEGALGLVQFATGTGAGIGEDSIRAVGTFGAYNIGSLAQITAVGFVICLAVVVVQDGAFRAWAAAGATVLLLANLASLSRSAWVALAVAALVTVSRGRPARLLGAVTAALALAALILPPLVTSETPIGDRVASLLSSDAAPDQSLVDRQALWAAAVDMSLDNPLTGVGLRAFPDFRDAYADFSLLGSSDISFGSSFDRVALESPHSLYLLVASEQGLVALLVLVTVLAVLLARGLVRAARRRSDLSTTIALAGVGLLSFELVSMITGDLGGPGSILTGICLGLAGWAAADVDLHGP</sequence>
<evidence type="ECO:0000256" key="5">
    <source>
        <dbReference type="SAM" id="Phobius"/>
    </source>
</evidence>
<feature type="transmembrane region" description="Helical" evidence="5">
    <location>
        <begin position="113"/>
        <end position="131"/>
    </location>
</feature>
<dbReference type="EMBL" id="OBQI01000001">
    <property type="protein sequence ID" value="SOC47734.1"/>
    <property type="molecule type" value="Genomic_DNA"/>
</dbReference>